<name>A0A4S4BRK6_9BACL</name>
<dbReference type="OrthoDB" id="2651753at2"/>
<accession>A0A4S4BRK6</accession>
<dbReference type="EMBL" id="SSOB01000019">
    <property type="protein sequence ID" value="THF77587.1"/>
    <property type="molecule type" value="Genomic_DNA"/>
</dbReference>
<dbReference type="AlphaFoldDB" id="A0A4S4BRK6"/>
<dbReference type="Proteomes" id="UP000310636">
    <property type="component" value="Unassembled WGS sequence"/>
</dbReference>
<evidence type="ECO:0000313" key="2">
    <source>
        <dbReference type="EMBL" id="THF77587.1"/>
    </source>
</evidence>
<feature type="domain" description="Pvc16 N-terminal" evidence="1">
    <location>
        <begin position="15"/>
        <end position="183"/>
    </location>
</feature>
<dbReference type="Pfam" id="PF14065">
    <property type="entry name" value="Pvc16_N"/>
    <property type="match status" value="1"/>
</dbReference>
<reference evidence="2 3" key="1">
    <citation type="submission" date="2019-04" db="EMBL/GenBank/DDBJ databases">
        <title>Cohnella sp. nov. isolated from preserved vegetables.</title>
        <authorList>
            <person name="Lin S.-Y."/>
            <person name="Hung M.-H."/>
            <person name="Young C.-C."/>
        </authorList>
    </citation>
    <scope>NUCLEOTIDE SEQUENCE [LARGE SCALE GENOMIC DNA]</scope>
    <source>
        <strain evidence="2 3">CC-MHH1044</strain>
    </source>
</reference>
<sequence>MSMGSHMVIADAGASLLKLLREEMVPDPVFRPELIGMASPADKGDLVITVFICSLRENNEASRSGMQPEGNVLRYPPRAVDLECLITAYSNADILTRSLDEYRLLGKVAQILHDNSILRGPMLEGTLSDSEAGLRIAPVPYGTEELTRLWQFGDHPYKFSLVYKLGPVYLDSNRVKSTSRVVERKITLREKGREG</sequence>
<dbReference type="InterPro" id="IPR025351">
    <property type="entry name" value="Pvc16_N"/>
</dbReference>
<gene>
    <name evidence="2" type="ORF">E6C55_16355</name>
</gene>
<keyword evidence="3" id="KW-1185">Reference proteome</keyword>
<evidence type="ECO:0000313" key="3">
    <source>
        <dbReference type="Proteomes" id="UP000310636"/>
    </source>
</evidence>
<evidence type="ECO:0000259" key="1">
    <source>
        <dbReference type="Pfam" id="PF14065"/>
    </source>
</evidence>
<proteinExistence type="predicted"/>
<comment type="caution">
    <text evidence="2">The sequence shown here is derived from an EMBL/GenBank/DDBJ whole genome shotgun (WGS) entry which is preliminary data.</text>
</comment>
<protein>
    <submittedName>
        <fullName evidence="2">DUF4255 domain-containing protein</fullName>
    </submittedName>
</protein>
<organism evidence="2 3">
    <name type="scientific">Cohnella fermenti</name>
    <dbReference type="NCBI Taxonomy" id="2565925"/>
    <lineage>
        <taxon>Bacteria</taxon>
        <taxon>Bacillati</taxon>
        <taxon>Bacillota</taxon>
        <taxon>Bacilli</taxon>
        <taxon>Bacillales</taxon>
        <taxon>Paenibacillaceae</taxon>
        <taxon>Cohnella</taxon>
    </lineage>
</organism>